<dbReference type="PANTHER" id="PTHR46211:SF1">
    <property type="entry name" value="GLYCEROPHOSPHODIESTER PHOSPHODIESTERASE, CYTOPLASMIC"/>
    <property type="match status" value="1"/>
</dbReference>
<dbReference type="RefSeq" id="WP_110988775.1">
    <property type="nucleotide sequence ID" value="NZ_CAWNWM010000030.1"/>
</dbReference>
<protein>
    <submittedName>
        <fullName evidence="2">Glycerophosphodiester phosphodiesterase</fullName>
        <ecNumber evidence="2">3.1.4.46</ecNumber>
    </submittedName>
</protein>
<dbReference type="OrthoDB" id="384721at2"/>
<reference evidence="2 3" key="1">
    <citation type="journal article" date="2018" name="Sci. Rep.">
        <title>A novel species of the marine cyanobacterium Acaryochloris with a unique pigment content and lifestyle.</title>
        <authorList>
            <person name="Partensky F."/>
            <person name="Six C."/>
            <person name="Ratin M."/>
            <person name="Garczarek L."/>
            <person name="Vaulot D."/>
            <person name="Probert I."/>
            <person name="Calteau A."/>
            <person name="Gourvil P."/>
            <person name="Marie D."/>
            <person name="Grebert T."/>
            <person name="Bouchier C."/>
            <person name="Le Panse S."/>
            <person name="Gachenot M."/>
            <person name="Rodriguez F."/>
            <person name="Garrido J.L."/>
        </authorList>
    </citation>
    <scope>NUCLEOTIDE SEQUENCE [LARGE SCALE GENOMIC DNA]</scope>
    <source>
        <strain evidence="2 3">RCC1774</strain>
    </source>
</reference>
<gene>
    <name evidence="2" type="primary">glpQ_4</name>
    <name evidence="2" type="ORF">C1752_10214</name>
</gene>
<dbReference type="PANTHER" id="PTHR46211">
    <property type="entry name" value="GLYCEROPHOSPHORYL DIESTER PHOSPHODIESTERASE"/>
    <property type="match status" value="1"/>
</dbReference>
<dbReference type="GO" id="GO:0006629">
    <property type="term" value="P:lipid metabolic process"/>
    <property type="evidence" value="ECO:0007669"/>
    <property type="project" value="InterPro"/>
</dbReference>
<sequence>MLCIGHRGAMGHAPENTIASIQKALELGADCIEVDVYIVEGHLMVFHDQRLERTTNGSGFIWDHTFDYLRTLDAGNGEQIPTLTEACQTIQNRAGLNVELKGPGTAVPVVEFITAQVKQGWSKKLFLVSSFDHQALVKVKRLDPDLQIGVLTREPLQEGSRFATHLGAYAIHPAAKKIDRQWVDEAYAQGLKIFAYTVNHPQQIHRMKALGVEGLFTNFPERVVAERREKNNIGWP</sequence>
<dbReference type="EMBL" id="PQWO01000030">
    <property type="protein sequence ID" value="PZD70699.1"/>
    <property type="molecule type" value="Genomic_DNA"/>
</dbReference>
<evidence type="ECO:0000313" key="3">
    <source>
        <dbReference type="Proteomes" id="UP000248857"/>
    </source>
</evidence>
<dbReference type="InterPro" id="IPR030395">
    <property type="entry name" value="GP_PDE_dom"/>
</dbReference>
<accession>A0A2W1J8I9</accession>
<dbReference type="Pfam" id="PF03009">
    <property type="entry name" value="GDPD"/>
    <property type="match status" value="1"/>
</dbReference>
<dbReference type="EC" id="3.1.4.46" evidence="2"/>
<dbReference type="GO" id="GO:0008889">
    <property type="term" value="F:glycerophosphodiester phosphodiesterase activity"/>
    <property type="evidence" value="ECO:0007669"/>
    <property type="project" value="UniProtKB-EC"/>
</dbReference>
<organism evidence="2 3">
    <name type="scientific">Acaryochloris thomasi RCC1774</name>
    <dbReference type="NCBI Taxonomy" id="1764569"/>
    <lineage>
        <taxon>Bacteria</taxon>
        <taxon>Bacillati</taxon>
        <taxon>Cyanobacteriota</taxon>
        <taxon>Cyanophyceae</taxon>
        <taxon>Acaryochloridales</taxon>
        <taxon>Acaryochloridaceae</taxon>
        <taxon>Acaryochloris</taxon>
        <taxon>Acaryochloris thomasi</taxon>
    </lineage>
</organism>
<dbReference type="SUPFAM" id="SSF51695">
    <property type="entry name" value="PLC-like phosphodiesterases"/>
    <property type="match status" value="1"/>
</dbReference>
<evidence type="ECO:0000259" key="1">
    <source>
        <dbReference type="PROSITE" id="PS51704"/>
    </source>
</evidence>
<dbReference type="Proteomes" id="UP000248857">
    <property type="component" value="Unassembled WGS sequence"/>
</dbReference>
<keyword evidence="2" id="KW-0378">Hydrolase</keyword>
<name>A0A2W1J8I9_9CYAN</name>
<evidence type="ECO:0000313" key="2">
    <source>
        <dbReference type="EMBL" id="PZD70699.1"/>
    </source>
</evidence>
<keyword evidence="3" id="KW-1185">Reference proteome</keyword>
<feature type="domain" description="GP-PDE" evidence="1">
    <location>
        <begin position="1"/>
        <end position="227"/>
    </location>
</feature>
<comment type="caution">
    <text evidence="2">The sequence shown here is derived from an EMBL/GenBank/DDBJ whole genome shotgun (WGS) entry which is preliminary data.</text>
</comment>
<dbReference type="InterPro" id="IPR017946">
    <property type="entry name" value="PLC-like_Pdiesterase_TIM-brl"/>
</dbReference>
<dbReference type="PROSITE" id="PS51704">
    <property type="entry name" value="GP_PDE"/>
    <property type="match status" value="1"/>
</dbReference>
<dbReference type="Gene3D" id="3.20.20.190">
    <property type="entry name" value="Phosphatidylinositol (PI) phosphodiesterase"/>
    <property type="match status" value="1"/>
</dbReference>
<proteinExistence type="predicted"/>
<dbReference type="AlphaFoldDB" id="A0A2W1J8I9"/>